<organism evidence="1 2">
    <name type="scientific">Flavobacterium difficile</name>
    <dbReference type="NCBI Taxonomy" id="2709659"/>
    <lineage>
        <taxon>Bacteria</taxon>
        <taxon>Pseudomonadati</taxon>
        <taxon>Bacteroidota</taxon>
        <taxon>Flavobacteriia</taxon>
        <taxon>Flavobacteriales</taxon>
        <taxon>Flavobacteriaceae</taxon>
        <taxon>Flavobacterium</taxon>
    </lineage>
</organism>
<evidence type="ECO:0000313" key="1">
    <source>
        <dbReference type="EMBL" id="NHM01084.1"/>
    </source>
</evidence>
<reference evidence="1 2" key="1">
    <citation type="submission" date="2020-02" db="EMBL/GenBank/DDBJ databases">
        <authorList>
            <person name="Chen W.-M."/>
        </authorList>
    </citation>
    <scope>NUCLEOTIDE SEQUENCE [LARGE SCALE GENOMIC DNA]</scope>
    <source>
        <strain evidence="1 2">KDG-16</strain>
    </source>
</reference>
<dbReference type="InterPro" id="IPR012657">
    <property type="entry name" value="23S_rRNA-intervening_sequence"/>
</dbReference>
<dbReference type="SUPFAM" id="SSF158446">
    <property type="entry name" value="IVS-encoded protein-like"/>
    <property type="match status" value="1"/>
</dbReference>
<dbReference type="EMBL" id="JAAJBT010000002">
    <property type="protein sequence ID" value="NHM01084.1"/>
    <property type="molecule type" value="Genomic_DNA"/>
</dbReference>
<dbReference type="PANTHER" id="PTHR38471">
    <property type="entry name" value="FOUR HELIX BUNDLE PROTEIN"/>
    <property type="match status" value="1"/>
</dbReference>
<proteinExistence type="predicted"/>
<dbReference type="Gene3D" id="1.20.1440.60">
    <property type="entry name" value="23S rRNA-intervening sequence"/>
    <property type="match status" value="1"/>
</dbReference>
<name>A0ABX0I2R7_9FLAO</name>
<gene>
    <name evidence="1" type="ORF">G4D72_03055</name>
</gene>
<dbReference type="PANTHER" id="PTHR38471:SF2">
    <property type="entry name" value="FOUR HELIX BUNDLE PROTEIN"/>
    <property type="match status" value="1"/>
</dbReference>
<dbReference type="Pfam" id="PF05635">
    <property type="entry name" value="23S_rRNA_IVP"/>
    <property type="match status" value="1"/>
</dbReference>
<keyword evidence="2" id="KW-1185">Reference proteome</keyword>
<dbReference type="NCBIfam" id="TIGR02436">
    <property type="entry name" value="four helix bundle protein"/>
    <property type="match status" value="1"/>
</dbReference>
<sequence length="128" mass="15219">MDKRMAKISTHKDLRVYQLAFELSMKIYKVSKSFPVEEKYSLTDQVRRSSRSVCANLAEAFRKRRYPKNFVSKLSDCEAEAAETQVWLDFALECEYIDNEFYNEIYKQYDMVLGMLVNMIVEPEKWSI</sequence>
<evidence type="ECO:0000313" key="2">
    <source>
        <dbReference type="Proteomes" id="UP000800984"/>
    </source>
</evidence>
<accession>A0ABX0I2R7</accession>
<dbReference type="CDD" id="cd16377">
    <property type="entry name" value="23S_rRNA_IVP_like"/>
    <property type="match status" value="1"/>
</dbReference>
<protein>
    <submittedName>
        <fullName evidence="1">Four helix bundle protein</fullName>
    </submittedName>
</protein>
<comment type="caution">
    <text evidence="1">The sequence shown here is derived from an EMBL/GenBank/DDBJ whole genome shotgun (WGS) entry which is preliminary data.</text>
</comment>
<dbReference type="Proteomes" id="UP000800984">
    <property type="component" value="Unassembled WGS sequence"/>
</dbReference>
<dbReference type="InterPro" id="IPR036583">
    <property type="entry name" value="23S_rRNA_IVS_sf"/>
</dbReference>